<dbReference type="PROSITE" id="PS50885">
    <property type="entry name" value="HAMP"/>
    <property type="match status" value="1"/>
</dbReference>
<dbReference type="InterPro" id="IPR050980">
    <property type="entry name" value="2C_sensor_his_kinase"/>
</dbReference>
<dbReference type="Pfam" id="PF02518">
    <property type="entry name" value="HATPase_c"/>
    <property type="match status" value="1"/>
</dbReference>
<feature type="transmembrane region" description="Helical" evidence="15">
    <location>
        <begin position="12"/>
        <end position="34"/>
    </location>
</feature>
<dbReference type="CDD" id="cd06225">
    <property type="entry name" value="HAMP"/>
    <property type="match status" value="1"/>
</dbReference>
<evidence type="ECO:0000259" key="16">
    <source>
        <dbReference type="PROSITE" id="PS50109"/>
    </source>
</evidence>
<accession>A0A1N6JYS3</accession>
<dbReference type="InterPro" id="IPR003661">
    <property type="entry name" value="HisK_dim/P_dom"/>
</dbReference>
<keyword evidence="14 15" id="KW-0472">Membrane</keyword>
<keyword evidence="10 18" id="KW-0418">Kinase</keyword>
<evidence type="ECO:0000256" key="2">
    <source>
        <dbReference type="ARBA" id="ARBA00004429"/>
    </source>
</evidence>
<dbReference type="InterPro" id="IPR003594">
    <property type="entry name" value="HATPase_dom"/>
</dbReference>
<dbReference type="GO" id="GO:0000155">
    <property type="term" value="F:phosphorelay sensor kinase activity"/>
    <property type="evidence" value="ECO:0007669"/>
    <property type="project" value="InterPro"/>
</dbReference>
<dbReference type="Gene3D" id="3.30.565.10">
    <property type="entry name" value="Histidine kinase-like ATPase, C-terminal domain"/>
    <property type="match status" value="1"/>
</dbReference>
<dbReference type="InterPro" id="IPR003660">
    <property type="entry name" value="HAMP_dom"/>
</dbReference>
<keyword evidence="4" id="KW-1003">Cell membrane</keyword>
<dbReference type="Proteomes" id="UP000184693">
    <property type="component" value="Unassembled WGS sequence"/>
</dbReference>
<comment type="subcellular location">
    <subcellularLocation>
        <location evidence="2">Cell inner membrane</location>
        <topology evidence="2">Multi-pass membrane protein</topology>
    </subcellularLocation>
</comment>
<gene>
    <name evidence="18" type="ORF">SAMN05444168_5427</name>
</gene>
<dbReference type="GO" id="GO:0005886">
    <property type="term" value="C:plasma membrane"/>
    <property type="evidence" value="ECO:0007669"/>
    <property type="project" value="UniProtKB-SubCell"/>
</dbReference>
<dbReference type="RefSeq" id="WP_083611614.1">
    <property type="nucleotide sequence ID" value="NZ_FSRM01000002.1"/>
</dbReference>
<dbReference type="InterPro" id="IPR036890">
    <property type="entry name" value="HATPase_C_sf"/>
</dbReference>
<dbReference type="SMART" id="SM00388">
    <property type="entry name" value="HisKA"/>
    <property type="match status" value="1"/>
</dbReference>
<evidence type="ECO:0000256" key="11">
    <source>
        <dbReference type="ARBA" id="ARBA00022840"/>
    </source>
</evidence>
<dbReference type="Pfam" id="PF00512">
    <property type="entry name" value="HisKA"/>
    <property type="match status" value="1"/>
</dbReference>
<evidence type="ECO:0000256" key="9">
    <source>
        <dbReference type="ARBA" id="ARBA00022741"/>
    </source>
</evidence>
<keyword evidence="9" id="KW-0547">Nucleotide-binding</keyword>
<feature type="domain" description="Histidine kinase" evidence="16">
    <location>
        <begin position="266"/>
        <end position="466"/>
    </location>
</feature>
<dbReference type="CDD" id="cd00082">
    <property type="entry name" value="HisKA"/>
    <property type="match status" value="1"/>
</dbReference>
<evidence type="ECO:0000256" key="1">
    <source>
        <dbReference type="ARBA" id="ARBA00000085"/>
    </source>
</evidence>
<feature type="domain" description="HAMP" evidence="17">
    <location>
        <begin position="206"/>
        <end position="258"/>
    </location>
</feature>
<keyword evidence="13" id="KW-0902">Two-component regulatory system</keyword>
<keyword evidence="5" id="KW-0997">Cell inner membrane</keyword>
<dbReference type="InterPro" id="IPR005467">
    <property type="entry name" value="His_kinase_dom"/>
</dbReference>
<evidence type="ECO:0000256" key="4">
    <source>
        <dbReference type="ARBA" id="ARBA00022475"/>
    </source>
</evidence>
<protein>
    <recommendedName>
        <fullName evidence="3">histidine kinase</fullName>
        <ecNumber evidence="3">2.7.13.3</ecNumber>
    </recommendedName>
</protein>
<dbReference type="SMART" id="SM00387">
    <property type="entry name" value="HATPase_c"/>
    <property type="match status" value="1"/>
</dbReference>
<dbReference type="InterPro" id="IPR036097">
    <property type="entry name" value="HisK_dim/P_sf"/>
</dbReference>
<keyword evidence="8 15" id="KW-0812">Transmembrane</keyword>
<dbReference type="AlphaFoldDB" id="A0A1N6JYS3"/>
<evidence type="ECO:0000256" key="12">
    <source>
        <dbReference type="ARBA" id="ARBA00022989"/>
    </source>
</evidence>
<keyword evidence="11" id="KW-0067">ATP-binding</keyword>
<dbReference type="SUPFAM" id="SSF47384">
    <property type="entry name" value="Homodimeric domain of signal transducing histidine kinase"/>
    <property type="match status" value="1"/>
</dbReference>
<evidence type="ECO:0000256" key="13">
    <source>
        <dbReference type="ARBA" id="ARBA00023012"/>
    </source>
</evidence>
<dbReference type="Pfam" id="PF00672">
    <property type="entry name" value="HAMP"/>
    <property type="match status" value="1"/>
</dbReference>
<keyword evidence="12 15" id="KW-1133">Transmembrane helix</keyword>
<dbReference type="Gene3D" id="1.10.287.130">
    <property type="match status" value="1"/>
</dbReference>
<evidence type="ECO:0000259" key="17">
    <source>
        <dbReference type="PROSITE" id="PS50885"/>
    </source>
</evidence>
<reference evidence="18 19" key="1">
    <citation type="submission" date="2016-11" db="EMBL/GenBank/DDBJ databases">
        <authorList>
            <person name="Jaros S."/>
            <person name="Januszkiewicz K."/>
            <person name="Wedrychowicz H."/>
        </authorList>
    </citation>
    <scope>NUCLEOTIDE SEQUENCE [LARGE SCALE GENOMIC DNA]</scope>
    <source>
        <strain evidence="18 19">GAS86</strain>
    </source>
</reference>
<dbReference type="PROSITE" id="PS50109">
    <property type="entry name" value="HIS_KIN"/>
    <property type="match status" value="1"/>
</dbReference>
<keyword evidence="7" id="KW-0808">Transferase</keyword>
<name>A0A1N6JYS3_9BURK</name>
<dbReference type="PRINTS" id="PR00344">
    <property type="entry name" value="BCTRLSENSOR"/>
</dbReference>
<evidence type="ECO:0000256" key="3">
    <source>
        <dbReference type="ARBA" id="ARBA00012438"/>
    </source>
</evidence>
<comment type="catalytic activity">
    <reaction evidence="1">
        <text>ATP + protein L-histidine = ADP + protein N-phospho-L-histidine.</text>
        <dbReference type="EC" id="2.7.13.3"/>
    </reaction>
</comment>
<dbReference type="PANTHER" id="PTHR44936">
    <property type="entry name" value="SENSOR PROTEIN CREC"/>
    <property type="match status" value="1"/>
</dbReference>
<evidence type="ECO:0000256" key="14">
    <source>
        <dbReference type="ARBA" id="ARBA00023136"/>
    </source>
</evidence>
<evidence type="ECO:0000256" key="8">
    <source>
        <dbReference type="ARBA" id="ARBA00022692"/>
    </source>
</evidence>
<dbReference type="CDD" id="cd00075">
    <property type="entry name" value="HATPase"/>
    <property type="match status" value="1"/>
</dbReference>
<dbReference type="EMBL" id="FSRM01000002">
    <property type="protein sequence ID" value="SIO49277.1"/>
    <property type="molecule type" value="Genomic_DNA"/>
</dbReference>
<dbReference type="SMART" id="SM00304">
    <property type="entry name" value="HAMP"/>
    <property type="match status" value="1"/>
</dbReference>
<evidence type="ECO:0000256" key="10">
    <source>
        <dbReference type="ARBA" id="ARBA00022777"/>
    </source>
</evidence>
<dbReference type="InterPro" id="IPR004358">
    <property type="entry name" value="Sig_transdc_His_kin-like_C"/>
</dbReference>
<evidence type="ECO:0000313" key="18">
    <source>
        <dbReference type="EMBL" id="SIO49277.1"/>
    </source>
</evidence>
<dbReference type="SUPFAM" id="SSF55874">
    <property type="entry name" value="ATPase domain of HSP90 chaperone/DNA topoisomerase II/histidine kinase"/>
    <property type="match status" value="1"/>
</dbReference>
<organism evidence="18 19">
    <name type="scientific">Paraburkholderia phenazinium</name>
    <dbReference type="NCBI Taxonomy" id="60549"/>
    <lineage>
        <taxon>Bacteria</taxon>
        <taxon>Pseudomonadati</taxon>
        <taxon>Pseudomonadota</taxon>
        <taxon>Betaproteobacteria</taxon>
        <taxon>Burkholderiales</taxon>
        <taxon>Burkholderiaceae</taxon>
        <taxon>Paraburkholderia</taxon>
    </lineage>
</organism>
<evidence type="ECO:0000313" key="19">
    <source>
        <dbReference type="Proteomes" id="UP000184693"/>
    </source>
</evidence>
<evidence type="ECO:0000256" key="7">
    <source>
        <dbReference type="ARBA" id="ARBA00022679"/>
    </source>
</evidence>
<dbReference type="EC" id="2.7.13.3" evidence="3"/>
<evidence type="ECO:0000256" key="5">
    <source>
        <dbReference type="ARBA" id="ARBA00022519"/>
    </source>
</evidence>
<evidence type="ECO:0000256" key="15">
    <source>
        <dbReference type="SAM" id="Phobius"/>
    </source>
</evidence>
<proteinExistence type="predicted"/>
<keyword evidence="6" id="KW-0597">Phosphoprotein</keyword>
<dbReference type="PANTHER" id="PTHR44936:SF5">
    <property type="entry name" value="SENSOR HISTIDINE KINASE ENVZ"/>
    <property type="match status" value="1"/>
</dbReference>
<sequence>MKLRLWPDTLYGRLVLILVIGMFAGQLFTSTIWFETHDNRTLEIPARLFASRLADTVRLLQNAPDDSSRDAIARQLGDQRYRLQWIDAPAAVPLDGSLAQHAVSDLIAGVIRRRLGEAIEVHLLDVQLRDDRGRHNGILGLFNSRMPSGDFHLQLKLPQGQWLDVHANEGQAGMQTEPGSLVLDYLLRIYLVRLTAVLLLALVAVRFAVKPLKELAKAAEALGRNIYRPPLPVTGPLEVRTAAQSFNAMQEQLTRSLAERTRFLTAVSHDLRSPLTRLRLRTEMLPDTEARERLRGDLDEMEAMVGATLDAVQGVEITEERHEIEINSMLEGLAEDAREAGHEVSIEGRATRPLSGYPRNLKRCLQNLLDNAIRYGDSAKISVSDDDTVLSIAISDEGPGIADEALLERVFEPYFRVSASRSGASGGTGLGLTIARSVAAAHGGTLTLRNGAVKGLVATLRLPRDGHTHELSWRIG</sequence>
<evidence type="ECO:0000256" key="6">
    <source>
        <dbReference type="ARBA" id="ARBA00022553"/>
    </source>
</evidence>
<dbReference type="GO" id="GO:0005524">
    <property type="term" value="F:ATP binding"/>
    <property type="evidence" value="ECO:0007669"/>
    <property type="project" value="UniProtKB-KW"/>
</dbReference>
<dbReference type="OrthoDB" id="9804645at2"/>